<dbReference type="Pfam" id="PF13489">
    <property type="entry name" value="Methyltransf_23"/>
    <property type="match status" value="1"/>
</dbReference>
<evidence type="ECO:0000313" key="1">
    <source>
        <dbReference type="EMBL" id="KKK83649.1"/>
    </source>
</evidence>
<comment type="caution">
    <text evidence="1">The sequence shown here is derived from an EMBL/GenBank/DDBJ whole genome shotgun (WGS) entry which is preliminary data.</text>
</comment>
<dbReference type="AlphaFoldDB" id="A0A0F9AZ34"/>
<reference evidence="1" key="1">
    <citation type="journal article" date="2015" name="Nature">
        <title>Complex archaea that bridge the gap between prokaryotes and eukaryotes.</title>
        <authorList>
            <person name="Spang A."/>
            <person name="Saw J.H."/>
            <person name="Jorgensen S.L."/>
            <person name="Zaremba-Niedzwiedzka K."/>
            <person name="Martijn J."/>
            <person name="Lind A.E."/>
            <person name="van Eijk R."/>
            <person name="Schleper C."/>
            <person name="Guy L."/>
            <person name="Ettema T.J."/>
        </authorList>
    </citation>
    <scope>NUCLEOTIDE SEQUENCE</scope>
</reference>
<organism evidence="1">
    <name type="scientific">marine sediment metagenome</name>
    <dbReference type="NCBI Taxonomy" id="412755"/>
    <lineage>
        <taxon>unclassified sequences</taxon>
        <taxon>metagenomes</taxon>
        <taxon>ecological metagenomes</taxon>
    </lineage>
</organism>
<accession>A0A0F9AZ34</accession>
<evidence type="ECO:0008006" key="2">
    <source>
        <dbReference type="Google" id="ProtNLM"/>
    </source>
</evidence>
<sequence>REEAMRPLVGWTDDDGMQVPMEESITKLLESRGKLVEADLIPTGCMLIKRWVFDKIKSPYFIVTTRIDDEGEIHHFSSDNVFVAAVQAAGIKTYAHFGVELGHIGNYVYHPAQMWPQLEAWNSMTALNNAKLSYGKEYGFNTKKYWDSLYSTEKELNRERVYPILHKAIVSGIQDHWAVLDVGSGPGVLASEIAKVAYATKCLDLSETAVGYCKEKGLDAVQWDMVNDTVPTNLHGRYDCVVCTEVLEHLDSPEAAIKKLYSFLKKEGMIIVSVPDDRLPPEEEPEHVGTFTAAKLAKLMLPFTDVFVESVSGYLLAVGKKPAQPKEK</sequence>
<dbReference type="CDD" id="cd02440">
    <property type="entry name" value="AdoMet_MTases"/>
    <property type="match status" value="1"/>
</dbReference>
<dbReference type="SUPFAM" id="SSF53335">
    <property type="entry name" value="S-adenosyl-L-methionine-dependent methyltransferases"/>
    <property type="match status" value="1"/>
</dbReference>
<dbReference type="Gene3D" id="3.40.50.150">
    <property type="entry name" value="Vaccinia Virus protein VP39"/>
    <property type="match status" value="1"/>
</dbReference>
<name>A0A0F9AZ34_9ZZZZ</name>
<protein>
    <recommendedName>
        <fullName evidence="2">Methyltransferase type 11 domain-containing protein</fullName>
    </recommendedName>
</protein>
<dbReference type="PANTHER" id="PTHR43861:SF6">
    <property type="entry name" value="METHYLTRANSFERASE TYPE 11"/>
    <property type="match status" value="1"/>
</dbReference>
<dbReference type="InterPro" id="IPR029063">
    <property type="entry name" value="SAM-dependent_MTases_sf"/>
</dbReference>
<gene>
    <name evidence="1" type="ORF">LCGC14_2791250</name>
</gene>
<feature type="non-terminal residue" evidence="1">
    <location>
        <position position="1"/>
    </location>
</feature>
<dbReference type="EMBL" id="LAZR01052123">
    <property type="protein sequence ID" value="KKK83649.1"/>
    <property type="molecule type" value="Genomic_DNA"/>
</dbReference>
<proteinExistence type="predicted"/>
<dbReference type="PANTHER" id="PTHR43861">
    <property type="entry name" value="TRANS-ACONITATE 2-METHYLTRANSFERASE-RELATED"/>
    <property type="match status" value="1"/>
</dbReference>